<gene>
    <name evidence="2" type="ORF">IV203_011478</name>
</gene>
<dbReference type="AlphaFoldDB" id="A0A9K3PJB7"/>
<reference evidence="2" key="2">
    <citation type="submission" date="2021-04" db="EMBL/GenBank/DDBJ databases">
        <authorList>
            <person name="Podell S."/>
        </authorList>
    </citation>
    <scope>NUCLEOTIDE SEQUENCE</scope>
    <source>
        <strain evidence="2">Hildebrandi</strain>
    </source>
</reference>
<evidence type="ECO:0000313" key="2">
    <source>
        <dbReference type="EMBL" id="KAG7348881.1"/>
    </source>
</evidence>
<dbReference type="OrthoDB" id="426234at2759"/>
<evidence type="ECO:0000259" key="1">
    <source>
        <dbReference type="PROSITE" id="PS51154"/>
    </source>
</evidence>
<proteinExistence type="predicted"/>
<dbReference type="EMBL" id="JAGRRH010000019">
    <property type="protein sequence ID" value="KAG7348881.1"/>
    <property type="molecule type" value="Genomic_DNA"/>
</dbReference>
<comment type="caution">
    <text evidence="2">The sequence shown here is derived from an EMBL/GenBank/DDBJ whole genome shotgun (WGS) entry which is preliminary data.</text>
</comment>
<dbReference type="InterPro" id="IPR002589">
    <property type="entry name" value="Macro_dom"/>
</dbReference>
<feature type="domain" description="Macro" evidence="1">
    <location>
        <begin position="1"/>
        <end position="331"/>
    </location>
</feature>
<reference evidence="2" key="1">
    <citation type="journal article" date="2021" name="Sci. Rep.">
        <title>Diploid genomic architecture of Nitzschia inconspicua, an elite biomass production diatom.</title>
        <authorList>
            <person name="Oliver A."/>
            <person name="Podell S."/>
            <person name="Pinowska A."/>
            <person name="Traller J.C."/>
            <person name="Smith S.R."/>
            <person name="McClure R."/>
            <person name="Beliaev A."/>
            <person name="Bohutskyi P."/>
            <person name="Hill E.A."/>
            <person name="Rabines A."/>
            <person name="Zheng H."/>
            <person name="Allen L.Z."/>
            <person name="Kuo A."/>
            <person name="Grigoriev I.V."/>
            <person name="Allen A.E."/>
            <person name="Hazlebeck D."/>
            <person name="Allen E.E."/>
        </authorList>
    </citation>
    <scope>NUCLEOTIDE SEQUENCE</scope>
    <source>
        <strain evidence="2">Hildebrandi</strain>
    </source>
</reference>
<dbReference type="Pfam" id="PF01661">
    <property type="entry name" value="Macro"/>
    <property type="match status" value="1"/>
</dbReference>
<evidence type="ECO:0000313" key="3">
    <source>
        <dbReference type="Proteomes" id="UP000693970"/>
    </source>
</evidence>
<dbReference type="Proteomes" id="UP000693970">
    <property type="component" value="Unassembled WGS sequence"/>
</dbReference>
<accession>A0A9K3PJB7</accession>
<dbReference type="PROSITE" id="PS51154">
    <property type="entry name" value="MACRO"/>
    <property type="match status" value="1"/>
</dbReference>
<name>A0A9K3PJB7_9STRA</name>
<protein>
    <submittedName>
        <fullName evidence="2">Macro domain containing protein</fullName>
    </submittedName>
</protein>
<organism evidence="2 3">
    <name type="scientific">Nitzschia inconspicua</name>
    <dbReference type="NCBI Taxonomy" id="303405"/>
    <lineage>
        <taxon>Eukaryota</taxon>
        <taxon>Sar</taxon>
        <taxon>Stramenopiles</taxon>
        <taxon>Ochrophyta</taxon>
        <taxon>Bacillariophyta</taxon>
        <taxon>Bacillariophyceae</taxon>
        <taxon>Bacillariophycidae</taxon>
        <taxon>Bacillariales</taxon>
        <taxon>Bacillariaceae</taxon>
        <taxon>Nitzschia</taxon>
    </lineage>
</organism>
<sequence>MSTAWYRSGHVPKLIQKWCCVNNSPSLHIEVWDTTCVVHNMTKKQNDNVSAAVGSGGGGSDSYHILLNPANPQLSGVSKFPYFPIGGPQPPPGFEIQKDTHPIMGYVSQWGGMEVGNGMMFASNVVDGLVHQLGGKELQRALQQALEEHGVTQLQEGQAVATTAQVGTFHKTTGYQYIIHAVPPFYQLKNNTTIMDDDDDDDSIFTATSDILAETYRNALQVATRLAPKIQQRLYSQSNQNHHHNDDDDDDDTAFRIRIATPLLGAGCRGFPTTVAIRVAAETLTTYSAPSGNMPKMTVAFAIPNGDIRQQLVNALNVMCDNETLINKQSF</sequence>
<keyword evidence="3" id="KW-1185">Reference proteome</keyword>